<feature type="transmembrane region" description="Helical" evidence="1">
    <location>
        <begin position="365"/>
        <end position="382"/>
    </location>
</feature>
<keyword evidence="1" id="KW-0812">Transmembrane</keyword>
<feature type="transmembrane region" description="Helical" evidence="1">
    <location>
        <begin position="394"/>
        <end position="418"/>
    </location>
</feature>
<dbReference type="GO" id="GO:0042765">
    <property type="term" value="C:GPI-anchor transamidase complex"/>
    <property type="evidence" value="ECO:0007669"/>
    <property type="project" value="InterPro"/>
</dbReference>
<feature type="transmembrane region" description="Helical" evidence="1">
    <location>
        <begin position="424"/>
        <end position="446"/>
    </location>
</feature>
<protein>
    <submittedName>
        <fullName evidence="2">CIC11C00000004550</fullName>
    </submittedName>
</protein>
<feature type="transmembrane region" description="Helical" evidence="1">
    <location>
        <begin position="564"/>
        <end position="587"/>
    </location>
</feature>
<name>A0A1L0BJP5_9ASCO</name>
<organism evidence="2 3">
    <name type="scientific">Sungouiella intermedia</name>
    <dbReference type="NCBI Taxonomy" id="45354"/>
    <lineage>
        <taxon>Eukaryota</taxon>
        <taxon>Fungi</taxon>
        <taxon>Dikarya</taxon>
        <taxon>Ascomycota</taxon>
        <taxon>Saccharomycotina</taxon>
        <taxon>Pichiomycetes</taxon>
        <taxon>Metschnikowiaceae</taxon>
        <taxon>Sungouiella</taxon>
    </lineage>
</organism>
<evidence type="ECO:0000256" key="1">
    <source>
        <dbReference type="SAM" id="Phobius"/>
    </source>
</evidence>
<dbReference type="STRING" id="45354.A0A1L0BJP5"/>
<evidence type="ECO:0000313" key="2">
    <source>
        <dbReference type="EMBL" id="SGZ51379.1"/>
    </source>
</evidence>
<keyword evidence="1" id="KW-0472">Membrane</keyword>
<dbReference type="AlphaFoldDB" id="A0A1L0BJP5"/>
<gene>
    <name evidence="2" type="ORF">SAMEA4029010_CIC11G00000004550</name>
</gene>
<feature type="transmembrane region" description="Helical" evidence="1">
    <location>
        <begin position="515"/>
        <end position="539"/>
    </location>
</feature>
<dbReference type="OrthoDB" id="445301at2759"/>
<feature type="transmembrane region" description="Helical" evidence="1">
    <location>
        <begin position="458"/>
        <end position="479"/>
    </location>
</feature>
<keyword evidence="1" id="KW-1133">Transmembrane helix</keyword>
<sequence>MALAESLLRKIHKLGLLPKIIRALPFVSFFLALASVLWLLVLPLDGQFRNTYISENALMPGQVTSYFRESEWNIVRGYRLEVKKWDFNDVADHNPVLEDWLQDIGLKVSHHIDSKSGRDTMYAVMHAPRGDNTEAMVLVAPYFTLDALPNVGAFSLAPALARYFTRMSIWQKNIILVFPRNTHAELRSWVEAYHTELDVTAGSIEAAIVMEYASDHDNFEYMELSYEGLNGQLPNLDLINTATTIARNEMMKVSIQNSPTDQLERNDYYSRLRTLFRGIVKLASSGLKRNSPGCESFSGRQIQAITIKAVGTGGPDITQFGRIVDSTFRAVNNLLEKFHQSFFFYLMLAPLNFVSIGTYLPSAALLALSFAISSLYCLVNGVSATEYLLNGASLLGIFTGIELVCLAGAFAMMSLVVSSDTPDVISSTIIVTMMAVTIIASSATLFSHNFSFRLSKTVSYLLLAFSLYFIAMLIISLLIVHFALAFSIGICALPLTFILPIIAQKVAGKIPPFKANLRIALCLLSSSPFITIPLFGYLYDGGKFEQVVVLTRGLLTSWDELQCWTWFVIALGWLPAWVSIATACVFGDFGDAAKVKKE</sequence>
<evidence type="ECO:0000313" key="3">
    <source>
        <dbReference type="Proteomes" id="UP000182334"/>
    </source>
</evidence>
<accession>A0A1L0BJP5</accession>
<keyword evidence="3" id="KW-1185">Reference proteome</keyword>
<dbReference type="Proteomes" id="UP000182334">
    <property type="component" value="Chromosome III"/>
</dbReference>
<dbReference type="PIRSF" id="PIRSF036762">
    <property type="entry name" value="GAA1"/>
    <property type="match status" value="1"/>
</dbReference>
<feature type="transmembrane region" description="Helical" evidence="1">
    <location>
        <begin position="485"/>
        <end position="503"/>
    </location>
</feature>
<dbReference type="InterPro" id="IPR007246">
    <property type="entry name" value="Gaa1"/>
</dbReference>
<proteinExistence type="predicted"/>
<dbReference type="PANTHER" id="PTHR13304">
    <property type="entry name" value="GLYCOSYLPHOSPHATIDYLINOSITOL ANCHOR ATTACHMENT 1 PROTEIN"/>
    <property type="match status" value="1"/>
</dbReference>
<reference evidence="2 3" key="1">
    <citation type="submission" date="2016-10" db="EMBL/GenBank/DDBJ databases">
        <authorList>
            <person name="de Groot N.N."/>
        </authorList>
    </citation>
    <scope>NUCLEOTIDE SEQUENCE [LARGE SCALE GENOMIC DNA]</scope>
    <source>
        <strain evidence="2 3">CBS 141442</strain>
    </source>
</reference>
<dbReference type="PANTHER" id="PTHR13304:SF0">
    <property type="entry name" value="GLYCOSYLPHOSPHATIDYLINOSITOL ANCHOR ATTACHMENT 1 PROTEIN"/>
    <property type="match status" value="1"/>
</dbReference>
<feature type="transmembrane region" description="Helical" evidence="1">
    <location>
        <begin position="20"/>
        <end position="42"/>
    </location>
</feature>
<dbReference type="GO" id="GO:0016255">
    <property type="term" value="P:attachment of GPI anchor to protein"/>
    <property type="evidence" value="ECO:0007669"/>
    <property type="project" value="TreeGrafter"/>
</dbReference>
<feature type="transmembrane region" description="Helical" evidence="1">
    <location>
        <begin position="342"/>
        <end position="359"/>
    </location>
</feature>
<dbReference type="EMBL" id="LT635758">
    <property type="protein sequence ID" value="SGZ51379.1"/>
    <property type="molecule type" value="Genomic_DNA"/>
</dbReference>
<dbReference type="Pfam" id="PF04114">
    <property type="entry name" value="Gaa1"/>
    <property type="match status" value="1"/>
</dbReference>